<protein>
    <submittedName>
        <fullName evidence="1">Uncharacterized protein</fullName>
    </submittedName>
</protein>
<proteinExistence type="predicted"/>
<dbReference type="AlphaFoldDB" id="X1FUC7"/>
<comment type="caution">
    <text evidence="1">The sequence shown here is derived from an EMBL/GenBank/DDBJ whole genome shotgun (WGS) entry which is preliminary data.</text>
</comment>
<gene>
    <name evidence="1" type="ORF">S03H2_15820</name>
</gene>
<sequence>MRLRNWPRWSFFDYGRAKIKDPVPGEKGSEELYSIGVGMLVELGENFS</sequence>
<name>X1FUC7_9ZZZZ</name>
<evidence type="ECO:0000313" key="1">
    <source>
        <dbReference type="EMBL" id="GAH36135.1"/>
    </source>
</evidence>
<dbReference type="EMBL" id="BARU01008053">
    <property type="protein sequence ID" value="GAH36135.1"/>
    <property type="molecule type" value="Genomic_DNA"/>
</dbReference>
<organism evidence="1">
    <name type="scientific">marine sediment metagenome</name>
    <dbReference type="NCBI Taxonomy" id="412755"/>
    <lineage>
        <taxon>unclassified sequences</taxon>
        <taxon>metagenomes</taxon>
        <taxon>ecological metagenomes</taxon>
    </lineage>
</organism>
<accession>X1FUC7</accession>
<feature type="non-terminal residue" evidence="1">
    <location>
        <position position="48"/>
    </location>
</feature>
<reference evidence="1" key="1">
    <citation type="journal article" date="2014" name="Front. Microbiol.">
        <title>High frequency of phylogenetically diverse reductive dehalogenase-homologous genes in deep subseafloor sedimentary metagenomes.</title>
        <authorList>
            <person name="Kawai M."/>
            <person name="Futagami T."/>
            <person name="Toyoda A."/>
            <person name="Takaki Y."/>
            <person name="Nishi S."/>
            <person name="Hori S."/>
            <person name="Arai W."/>
            <person name="Tsubouchi T."/>
            <person name="Morono Y."/>
            <person name="Uchiyama I."/>
            <person name="Ito T."/>
            <person name="Fujiyama A."/>
            <person name="Inagaki F."/>
            <person name="Takami H."/>
        </authorList>
    </citation>
    <scope>NUCLEOTIDE SEQUENCE</scope>
    <source>
        <strain evidence="1">Expedition CK06-06</strain>
    </source>
</reference>